<gene>
    <name evidence="1" type="ORF">HPB49_017056</name>
</gene>
<protein>
    <submittedName>
        <fullName evidence="1">Uncharacterized protein</fullName>
    </submittedName>
</protein>
<dbReference type="EMBL" id="CM023476">
    <property type="protein sequence ID" value="KAH7941757.1"/>
    <property type="molecule type" value="Genomic_DNA"/>
</dbReference>
<comment type="caution">
    <text evidence="1">The sequence shown here is derived from an EMBL/GenBank/DDBJ whole genome shotgun (WGS) entry which is preliminary data.</text>
</comment>
<proteinExistence type="predicted"/>
<keyword evidence="2" id="KW-1185">Reference proteome</keyword>
<evidence type="ECO:0000313" key="1">
    <source>
        <dbReference type="EMBL" id="KAH7941757.1"/>
    </source>
</evidence>
<organism evidence="1 2">
    <name type="scientific">Dermacentor silvarum</name>
    <name type="common">Tick</name>
    <dbReference type="NCBI Taxonomy" id="543639"/>
    <lineage>
        <taxon>Eukaryota</taxon>
        <taxon>Metazoa</taxon>
        <taxon>Ecdysozoa</taxon>
        <taxon>Arthropoda</taxon>
        <taxon>Chelicerata</taxon>
        <taxon>Arachnida</taxon>
        <taxon>Acari</taxon>
        <taxon>Parasitiformes</taxon>
        <taxon>Ixodida</taxon>
        <taxon>Ixodoidea</taxon>
        <taxon>Ixodidae</taxon>
        <taxon>Rhipicephalinae</taxon>
        <taxon>Dermacentor</taxon>
    </lineage>
</organism>
<sequence>MQRTRNAVPRLGAPMIAVRYGSARRCPPEAAGSQSGRRCRRPRLEVRQQARRLGPFVQSSRSTQLAHTSSSSRGSFQRRRTTHITDDDAAAGRGPAVNAAVVLTARTSGDAHDTSSGRRQCQVRSSVGEQCPNVHLVGESKARARAQKTGERNSCSTRGPFDGPGASARPSGASGEAQDRVVRESTHNAAAGERLATAGQREPARNDKRGAGVERGRTGRCAPGGRASERAMSLRLVASRRTGAFAAGRTDRGESTVVPRARSPPRSRGGGGGPRRWCPRDAPGYGRTPPLRANATGARCGQGRYGYPRARARATATGGATRPRRTPRRGGLKSARRRCRAPEEKRREGRPPQLPELRERRRDAEEERAAASPLGWSISLLSSREKGGGRQGPNPESGALRRLPSLSLPFSFRRPRRGTARRASSSPKSGEVEDRSFLHYALLASELRLTPLRFAHRRSAFECRSRSSFLAGLRCRGGEGGGGQRSLARSRAVRPPRVLSLMRRAARPSSEATAATAAESRSR</sequence>
<reference evidence="1" key="1">
    <citation type="submission" date="2020-05" db="EMBL/GenBank/DDBJ databases">
        <title>Large-scale comparative analyses of tick genomes elucidate their genetic diversity and vector capacities.</title>
        <authorList>
            <person name="Jia N."/>
            <person name="Wang J."/>
            <person name="Shi W."/>
            <person name="Du L."/>
            <person name="Sun Y."/>
            <person name="Zhan W."/>
            <person name="Jiang J."/>
            <person name="Wang Q."/>
            <person name="Zhang B."/>
            <person name="Ji P."/>
            <person name="Sakyi L.B."/>
            <person name="Cui X."/>
            <person name="Yuan T."/>
            <person name="Jiang B."/>
            <person name="Yang W."/>
            <person name="Lam T.T.-Y."/>
            <person name="Chang Q."/>
            <person name="Ding S."/>
            <person name="Wang X."/>
            <person name="Zhu J."/>
            <person name="Ruan X."/>
            <person name="Zhao L."/>
            <person name="Wei J."/>
            <person name="Que T."/>
            <person name="Du C."/>
            <person name="Cheng J."/>
            <person name="Dai P."/>
            <person name="Han X."/>
            <person name="Huang E."/>
            <person name="Gao Y."/>
            <person name="Liu J."/>
            <person name="Shao H."/>
            <person name="Ye R."/>
            <person name="Li L."/>
            <person name="Wei W."/>
            <person name="Wang X."/>
            <person name="Wang C."/>
            <person name="Yang T."/>
            <person name="Huo Q."/>
            <person name="Li W."/>
            <person name="Guo W."/>
            <person name="Chen H."/>
            <person name="Zhou L."/>
            <person name="Ni X."/>
            <person name="Tian J."/>
            <person name="Zhou Y."/>
            <person name="Sheng Y."/>
            <person name="Liu T."/>
            <person name="Pan Y."/>
            <person name="Xia L."/>
            <person name="Li J."/>
            <person name="Zhao F."/>
            <person name="Cao W."/>
        </authorList>
    </citation>
    <scope>NUCLEOTIDE SEQUENCE</scope>
    <source>
        <strain evidence="1">Dsil-2018</strain>
    </source>
</reference>
<name>A0ACB8CGG9_DERSI</name>
<dbReference type="Proteomes" id="UP000821865">
    <property type="component" value="Chromosome 7"/>
</dbReference>
<evidence type="ECO:0000313" key="2">
    <source>
        <dbReference type="Proteomes" id="UP000821865"/>
    </source>
</evidence>
<accession>A0ACB8CGG9</accession>